<organism evidence="1">
    <name type="scientific">Trepomonas sp. PC1</name>
    <dbReference type="NCBI Taxonomy" id="1076344"/>
    <lineage>
        <taxon>Eukaryota</taxon>
        <taxon>Metamonada</taxon>
        <taxon>Diplomonadida</taxon>
        <taxon>Hexamitidae</taxon>
        <taxon>Hexamitinae</taxon>
        <taxon>Trepomonas</taxon>
    </lineage>
</organism>
<feature type="non-terminal residue" evidence="1">
    <location>
        <position position="1"/>
    </location>
</feature>
<sequence>DSVDYDNSQLYEMPSEVSPEEYDTILQQDILTFDWIYKLKLCLKNQENVKFCHHAVLVKLIKRNMQYYLVEKNDKDCLLQLLTALVNLTYLFKTQIDEDFFSQLVFIYEELDFKFKQLVLVVLQNLGQFPNLCVYGGDFSQRQFRWYVSELIDLYEDVVNLEVQHEVYDLCISCLNQRHFCSSNVVGKIFGFLASKSFSLQKLDIDAVCVHLETQNEYVFEQFLNFVSLTVDYFSQSYEESILYHLDKMKSQQKKLLFENLKLQFDDPEKLILQLQKEQQNSFSSLFQFVCTQENLTFNQIKEICAQFNRFLVVYQEKIQIETLHKLLQSVLRIDTGLQFAQLLEINGFEDDEVVAIIKELQFAQLL</sequence>
<accession>A0A146JWW0</accession>
<proteinExistence type="predicted"/>
<dbReference type="AlphaFoldDB" id="A0A146JWW0"/>
<reference evidence="1" key="1">
    <citation type="submission" date="2015-07" db="EMBL/GenBank/DDBJ databases">
        <title>Adaptation to a free-living lifestyle via gene acquisitions in the diplomonad Trepomonas sp. PC1.</title>
        <authorList>
            <person name="Xu F."/>
            <person name="Jerlstrom-Hultqvist J."/>
            <person name="Kolisko M."/>
            <person name="Simpson A.G.B."/>
            <person name="Roger A.J."/>
            <person name="Svard S.G."/>
            <person name="Andersson J.O."/>
        </authorList>
    </citation>
    <scope>NUCLEOTIDE SEQUENCE</scope>
    <source>
        <strain evidence="1">PC1</strain>
    </source>
</reference>
<feature type="non-terminal residue" evidence="1">
    <location>
        <position position="367"/>
    </location>
</feature>
<gene>
    <name evidence="1" type="ORF">TPC1_31385</name>
</gene>
<dbReference type="EMBL" id="GDID01007486">
    <property type="protein sequence ID" value="JAP89120.1"/>
    <property type="molecule type" value="Transcribed_RNA"/>
</dbReference>
<evidence type="ECO:0000313" key="1">
    <source>
        <dbReference type="EMBL" id="JAP89120.1"/>
    </source>
</evidence>
<protein>
    <submittedName>
        <fullName evidence="1">Uncharacterized protein</fullName>
    </submittedName>
</protein>
<name>A0A146JWW0_9EUKA</name>